<dbReference type="AlphaFoldDB" id="A0A4Q9MG81"/>
<proteinExistence type="predicted"/>
<reference evidence="2" key="1">
    <citation type="submission" date="2019-01" db="EMBL/GenBank/DDBJ databases">
        <title>Draft genome sequences of three monokaryotic isolates of the white-rot basidiomycete fungus Dichomitus squalens.</title>
        <authorList>
            <consortium name="DOE Joint Genome Institute"/>
            <person name="Lopez S.C."/>
            <person name="Andreopoulos B."/>
            <person name="Pangilinan J."/>
            <person name="Lipzen A."/>
            <person name="Riley R."/>
            <person name="Ahrendt S."/>
            <person name="Ng V."/>
            <person name="Barry K."/>
            <person name="Daum C."/>
            <person name="Grigoriev I.V."/>
            <person name="Hilden K.S."/>
            <person name="Makela M.R."/>
            <person name="de Vries R.P."/>
        </authorList>
    </citation>
    <scope>NUCLEOTIDE SEQUENCE [LARGE SCALE GENOMIC DNA]</scope>
    <source>
        <strain evidence="2">OM18370.1</strain>
    </source>
</reference>
<organism evidence="2">
    <name type="scientific">Dichomitus squalens</name>
    <dbReference type="NCBI Taxonomy" id="114155"/>
    <lineage>
        <taxon>Eukaryota</taxon>
        <taxon>Fungi</taxon>
        <taxon>Dikarya</taxon>
        <taxon>Basidiomycota</taxon>
        <taxon>Agaricomycotina</taxon>
        <taxon>Agaricomycetes</taxon>
        <taxon>Polyporales</taxon>
        <taxon>Polyporaceae</taxon>
        <taxon>Dichomitus</taxon>
    </lineage>
</organism>
<name>A0A4Q9MG81_9APHY</name>
<sequence length="132" mass="13995">MRGPAVCASLISVGVQLVRLQGRQDPRGAAVAAMSACKMTAFPVPRARPRSQTCTPRNQGKRARGVCDRPYTGARGQAAARARATVETWARRCSHADGPSAHVRGACWAAVRQVLSVKQSRIPGAVGLVMCM</sequence>
<dbReference type="Proteomes" id="UP000292957">
    <property type="component" value="Unassembled WGS sequence"/>
</dbReference>
<evidence type="ECO:0000313" key="2">
    <source>
        <dbReference type="EMBL" id="TBU26440.1"/>
    </source>
</evidence>
<protein>
    <submittedName>
        <fullName evidence="2">Uncharacterized protein</fullName>
    </submittedName>
</protein>
<feature type="region of interest" description="Disordered" evidence="1">
    <location>
        <begin position="47"/>
        <end position="68"/>
    </location>
</feature>
<evidence type="ECO:0000256" key="1">
    <source>
        <dbReference type="SAM" id="MobiDB-lite"/>
    </source>
</evidence>
<gene>
    <name evidence="2" type="ORF">BD311DRAFT_449312</name>
</gene>
<dbReference type="EMBL" id="ML143446">
    <property type="protein sequence ID" value="TBU26440.1"/>
    <property type="molecule type" value="Genomic_DNA"/>
</dbReference>
<accession>A0A4Q9MG81</accession>